<sequence>MRRASAACRNTHASCVARRAHGWSLTASCFGAAASHTGEEKSKGARIEVYSVLAGEVHGGGRCLNNDAAFLFSSISQRSDLKLFCRKRYSRAEIAVHRKKPSSFQQANCCQNCYSSLSSQVICSNLK</sequence>
<reference evidence="1" key="2">
    <citation type="submission" date="2021-02" db="EMBL/GenBank/DDBJ databases">
        <authorList>
            <person name="Kimball J.A."/>
            <person name="Haas M.W."/>
            <person name="Macchietto M."/>
            <person name="Kono T."/>
            <person name="Duquette J."/>
            <person name="Shao M."/>
        </authorList>
    </citation>
    <scope>NUCLEOTIDE SEQUENCE</scope>
    <source>
        <tissue evidence="1">Fresh leaf tissue</tissue>
    </source>
</reference>
<keyword evidence="2" id="KW-1185">Reference proteome</keyword>
<evidence type="ECO:0000313" key="2">
    <source>
        <dbReference type="Proteomes" id="UP000729402"/>
    </source>
</evidence>
<evidence type="ECO:0000313" key="1">
    <source>
        <dbReference type="EMBL" id="KAG8051239.1"/>
    </source>
</evidence>
<proteinExistence type="predicted"/>
<name>A0A8J5RQN8_ZIZPA</name>
<comment type="caution">
    <text evidence="1">The sequence shown here is derived from an EMBL/GenBank/DDBJ whole genome shotgun (WGS) entry which is preliminary data.</text>
</comment>
<dbReference type="AlphaFoldDB" id="A0A8J5RQN8"/>
<accession>A0A8J5RQN8</accession>
<protein>
    <submittedName>
        <fullName evidence="1">Uncharacterized protein</fullName>
    </submittedName>
</protein>
<dbReference type="Proteomes" id="UP000729402">
    <property type="component" value="Unassembled WGS sequence"/>
</dbReference>
<gene>
    <name evidence="1" type="ORF">GUJ93_ZPchr0009g1400</name>
</gene>
<dbReference type="EMBL" id="JAAALK010000289">
    <property type="protein sequence ID" value="KAG8051239.1"/>
    <property type="molecule type" value="Genomic_DNA"/>
</dbReference>
<reference evidence="1" key="1">
    <citation type="journal article" date="2021" name="bioRxiv">
        <title>Whole Genome Assembly and Annotation of Northern Wild Rice, Zizania palustris L., Supports a Whole Genome Duplication in the Zizania Genus.</title>
        <authorList>
            <person name="Haas M."/>
            <person name="Kono T."/>
            <person name="Macchietto M."/>
            <person name="Millas R."/>
            <person name="McGilp L."/>
            <person name="Shao M."/>
            <person name="Duquette J."/>
            <person name="Hirsch C.N."/>
            <person name="Kimball J."/>
        </authorList>
    </citation>
    <scope>NUCLEOTIDE SEQUENCE</scope>
    <source>
        <tissue evidence="1">Fresh leaf tissue</tissue>
    </source>
</reference>
<organism evidence="1 2">
    <name type="scientific">Zizania palustris</name>
    <name type="common">Northern wild rice</name>
    <dbReference type="NCBI Taxonomy" id="103762"/>
    <lineage>
        <taxon>Eukaryota</taxon>
        <taxon>Viridiplantae</taxon>
        <taxon>Streptophyta</taxon>
        <taxon>Embryophyta</taxon>
        <taxon>Tracheophyta</taxon>
        <taxon>Spermatophyta</taxon>
        <taxon>Magnoliopsida</taxon>
        <taxon>Liliopsida</taxon>
        <taxon>Poales</taxon>
        <taxon>Poaceae</taxon>
        <taxon>BOP clade</taxon>
        <taxon>Oryzoideae</taxon>
        <taxon>Oryzeae</taxon>
        <taxon>Zizaniinae</taxon>
        <taxon>Zizania</taxon>
    </lineage>
</organism>